<gene>
    <name evidence="1" type="ORF">Nepgr_007970</name>
</gene>
<evidence type="ECO:0000313" key="2">
    <source>
        <dbReference type="Proteomes" id="UP001279734"/>
    </source>
</evidence>
<dbReference type="AlphaFoldDB" id="A0AAD3S827"/>
<dbReference type="EMBL" id="BSYO01000006">
    <property type="protein sequence ID" value="GMH06130.1"/>
    <property type="molecule type" value="Genomic_DNA"/>
</dbReference>
<name>A0AAD3S827_NEPGR</name>
<sequence>MWCCVLKQRNNFGVDSRLGWMQFDYFVTWSLGSIMPVIEMEVLCDPAAALDLLRRLLVVHSALLLGPILLKTVVAWKASDVGALDCSDAMLNCLLLMLVPAEIADVFSYMLDILYPTCLGCMDGGRQSDDVAG</sequence>
<keyword evidence="2" id="KW-1185">Reference proteome</keyword>
<organism evidence="1 2">
    <name type="scientific">Nepenthes gracilis</name>
    <name type="common">Slender pitcher plant</name>
    <dbReference type="NCBI Taxonomy" id="150966"/>
    <lineage>
        <taxon>Eukaryota</taxon>
        <taxon>Viridiplantae</taxon>
        <taxon>Streptophyta</taxon>
        <taxon>Embryophyta</taxon>
        <taxon>Tracheophyta</taxon>
        <taxon>Spermatophyta</taxon>
        <taxon>Magnoliopsida</taxon>
        <taxon>eudicotyledons</taxon>
        <taxon>Gunneridae</taxon>
        <taxon>Pentapetalae</taxon>
        <taxon>Caryophyllales</taxon>
        <taxon>Nepenthaceae</taxon>
        <taxon>Nepenthes</taxon>
    </lineage>
</organism>
<accession>A0AAD3S827</accession>
<evidence type="ECO:0000313" key="1">
    <source>
        <dbReference type="EMBL" id="GMH06130.1"/>
    </source>
</evidence>
<reference evidence="1" key="1">
    <citation type="submission" date="2023-05" db="EMBL/GenBank/DDBJ databases">
        <title>Nepenthes gracilis genome sequencing.</title>
        <authorList>
            <person name="Fukushima K."/>
        </authorList>
    </citation>
    <scope>NUCLEOTIDE SEQUENCE</scope>
    <source>
        <strain evidence="1">SING2019-196</strain>
    </source>
</reference>
<comment type="caution">
    <text evidence="1">The sequence shown here is derived from an EMBL/GenBank/DDBJ whole genome shotgun (WGS) entry which is preliminary data.</text>
</comment>
<proteinExistence type="predicted"/>
<protein>
    <submittedName>
        <fullName evidence="1">Uncharacterized protein</fullName>
    </submittedName>
</protein>
<dbReference type="Proteomes" id="UP001279734">
    <property type="component" value="Unassembled WGS sequence"/>
</dbReference>